<gene>
    <name evidence="1" type="ORF">CBQ26_00430</name>
</gene>
<organism evidence="1 2">
    <name type="scientific">Deinococcus indicus</name>
    <dbReference type="NCBI Taxonomy" id="223556"/>
    <lineage>
        <taxon>Bacteria</taxon>
        <taxon>Thermotogati</taxon>
        <taxon>Deinococcota</taxon>
        <taxon>Deinococci</taxon>
        <taxon>Deinococcales</taxon>
        <taxon>Deinococcaceae</taxon>
        <taxon>Deinococcus</taxon>
    </lineage>
</organism>
<reference evidence="1 2" key="1">
    <citation type="submission" date="2017-05" db="EMBL/GenBank/DDBJ databases">
        <title>De novo genome assembly of Deniococcus indicus strain DR1.</title>
        <authorList>
            <person name="Chauhan D."/>
            <person name="Yennamalli R.M."/>
            <person name="Priyadarshini R."/>
        </authorList>
    </citation>
    <scope>NUCLEOTIDE SEQUENCE [LARGE SCALE GENOMIC DNA]</scope>
    <source>
        <strain evidence="1 2">DR1</strain>
    </source>
</reference>
<protein>
    <submittedName>
        <fullName evidence="1">Uncharacterized protein</fullName>
    </submittedName>
</protein>
<sequence length="125" mass="13722">MPQTTRPAQQPTGQFVRLAPTLAYRALTAGAAVAVIHGNSRPGLTEPVLRFAALLDRYDTPIGYRLRLMRGESLLAEQDVLDRPAEYVGWYPNRGRETGAYVRTPDLDGLTAAARDLTRRAGSRA</sequence>
<evidence type="ECO:0000313" key="2">
    <source>
        <dbReference type="Proteomes" id="UP000197208"/>
    </source>
</evidence>
<keyword evidence="2" id="KW-1185">Reference proteome</keyword>
<evidence type="ECO:0000313" key="1">
    <source>
        <dbReference type="EMBL" id="OWL98958.1"/>
    </source>
</evidence>
<name>A0A246BTF1_9DEIO</name>
<comment type="caution">
    <text evidence="1">The sequence shown here is derived from an EMBL/GenBank/DDBJ whole genome shotgun (WGS) entry which is preliminary data.</text>
</comment>
<dbReference type="RefSeq" id="WP_088246651.1">
    <property type="nucleotide sequence ID" value="NZ_NHMK01000003.1"/>
</dbReference>
<dbReference type="Proteomes" id="UP000197208">
    <property type="component" value="Unassembled WGS sequence"/>
</dbReference>
<proteinExistence type="predicted"/>
<dbReference type="AlphaFoldDB" id="A0A246BTF1"/>
<accession>A0A246BTF1</accession>
<dbReference type="EMBL" id="NHMK01000003">
    <property type="protein sequence ID" value="OWL98958.1"/>
    <property type="molecule type" value="Genomic_DNA"/>
</dbReference>